<comment type="subcellular location">
    <subcellularLocation>
        <location evidence="1 10">Cell outer membrane</location>
        <topology evidence="1 10">Multi-pass membrane protein</topology>
    </subcellularLocation>
</comment>
<keyword evidence="5 10" id="KW-0812">Transmembrane</keyword>
<evidence type="ECO:0000259" key="12">
    <source>
        <dbReference type="SMART" id="SM00965"/>
    </source>
</evidence>
<dbReference type="NCBIfam" id="TIGR04056">
    <property type="entry name" value="OMP_RagA_SusC"/>
    <property type="match status" value="1"/>
</dbReference>
<keyword evidence="6" id="KW-0408">Iron</keyword>
<evidence type="ECO:0000256" key="8">
    <source>
        <dbReference type="ARBA" id="ARBA00023136"/>
    </source>
</evidence>
<evidence type="ECO:0000256" key="3">
    <source>
        <dbReference type="ARBA" id="ARBA00022452"/>
    </source>
</evidence>
<comment type="caution">
    <text evidence="13">The sequence shown here is derived from an EMBL/GenBank/DDBJ whole genome shotgun (WGS) entry which is preliminary data.</text>
</comment>
<keyword evidence="3 10" id="KW-1134">Transmembrane beta strand</keyword>
<evidence type="ECO:0000256" key="1">
    <source>
        <dbReference type="ARBA" id="ARBA00004571"/>
    </source>
</evidence>
<keyword evidence="4" id="KW-0406">Ion transport</keyword>
<dbReference type="SMART" id="SM00965">
    <property type="entry name" value="STN"/>
    <property type="match status" value="1"/>
</dbReference>
<evidence type="ECO:0000256" key="10">
    <source>
        <dbReference type="PROSITE-ProRule" id="PRU01360"/>
    </source>
</evidence>
<organism evidence="13 14">
    <name type="scientific">Mucilaginibacter pallidiroseus</name>
    <dbReference type="NCBI Taxonomy" id="2599295"/>
    <lineage>
        <taxon>Bacteria</taxon>
        <taxon>Pseudomonadati</taxon>
        <taxon>Bacteroidota</taxon>
        <taxon>Sphingobacteriia</taxon>
        <taxon>Sphingobacteriales</taxon>
        <taxon>Sphingobacteriaceae</taxon>
        <taxon>Mucilaginibacter</taxon>
    </lineage>
</organism>
<dbReference type="AlphaFoldDB" id="A0A563UJN5"/>
<dbReference type="Gene3D" id="2.170.130.10">
    <property type="entry name" value="TonB-dependent receptor, plug domain"/>
    <property type="match status" value="1"/>
</dbReference>
<evidence type="ECO:0000313" key="13">
    <source>
        <dbReference type="EMBL" id="TWR31577.1"/>
    </source>
</evidence>
<dbReference type="RefSeq" id="WP_146380474.1">
    <property type="nucleotide sequence ID" value="NZ_VOEJ01000001.1"/>
</dbReference>
<dbReference type="OrthoDB" id="9768177at2"/>
<keyword evidence="7 11" id="KW-0798">TonB box</keyword>
<keyword evidence="4" id="KW-0410">Iron transport</keyword>
<evidence type="ECO:0000256" key="5">
    <source>
        <dbReference type="ARBA" id="ARBA00022692"/>
    </source>
</evidence>
<dbReference type="Proteomes" id="UP000320042">
    <property type="component" value="Unassembled WGS sequence"/>
</dbReference>
<dbReference type="Gene3D" id="3.55.50.30">
    <property type="match status" value="1"/>
</dbReference>
<reference evidence="13 14" key="1">
    <citation type="submission" date="2019-07" db="EMBL/GenBank/DDBJ databases">
        <authorList>
            <person name="Kim J."/>
        </authorList>
    </citation>
    <scope>NUCLEOTIDE SEQUENCE [LARGE SCALE GENOMIC DNA]</scope>
    <source>
        <strain evidence="14">dk17</strain>
    </source>
</reference>
<dbReference type="EMBL" id="VOEJ01000001">
    <property type="protein sequence ID" value="TWR31577.1"/>
    <property type="molecule type" value="Genomic_DNA"/>
</dbReference>
<keyword evidence="2 10" id="KW-0813">Transport</keyword>
<keyword evidence="14" id="KW-1185">Reference proteome</keyword>
<dbReference type="Pfam" id="PF13715">
    <property type="entry name" value="CarbopepD_reg_2"/>
    <property type="match status" value="1"/>
</dbReference>
<keyword evidence="13" id="KW-0675">Receptor</keyword>
<evidence type="ECO:0000256" key="11">
    <source>
        <dbReference type="RuleBase" id="RU003357"/>
    </source>
</evidence>
<keyword evidence="9 10" id="KW-0998">Cell outer membrane</keyword>
<comment type="similarity">
    <text evidence="10 11">Belongs to the TonB-dependent receptor family.</text>
</comment>
<evidence type="ECO:0000313" key="14">
    <source>
        <dbReference type="Proteomes" id="UP000320042"/>
    </source>
</evidence>
<accession>A0A563UJN5</accession>
<dbReference type="InterPro" id="IPR023997">
    <property type="entry name" value="TonB-dep_OMP_SusC/RagA_CS"/>
</dbReference>
<dbReference type="InterPro" id="IPR023996">
    <property type="entry name" value="TonB-dep_OMP_SusC/RagA"/>
</dbReference>
<proteinExistence type="inferred from homology"/>
<dbReference type="InterPro" id="IPR036942">
    <property type="entry name" value="Beta-barrel_TonB_sf"/>
</dbReference>
<dbReference type="InterPro" id="IPR000531">
    <property type="entry name" value="Beta-barrel_TonB"/>
</dbReference>
<dbReference type="Pfam" id="PF00593">
    <property type="entry name" value="TonB_dep_Rec_b-barrel"/>
    <property type="match status" value="1"/>
</dbReference>
<dbReference type="Pfam" id="PF07660">
    <property type="entry name" value="STN"/>
    <property type="match status" value="1"/>
</dbReference>
<evidence type="ECO:0000256" key="9">
    <source>
        <dbReference type="ARBA" id="ARBA00023237"/>
    </source>
</evidence>
<evidence type="ECO:0000256" key="6">
    <source>
        <dbReference type="ARBA" id="ARBA00023004"/>
    </source>
</evidence>
<evidence type="ECO:0000256" key="7">
    <source>
        <dbReference type="ARBA" id="ARBA00023077"/>
    </source>
</evidence>
<dbReference type="InterPro" id="IPR008969">
    <property type="entry name" value="CarboxyPept-like_regulatory"/>
</dbReference>
<keyword evidence="8 10" id="KW-0472">Membrane</keyword>
<dbReference type="SUPFAM" id="SSF49464">
    <property type="entry name" value="Carboxypeptidase regulatory domain-like"/>
    <property type="match status" value="1"/>
</dbReference>
<protein>
    <submittedName>
        <fullName evidence="13">TonB-dependent receptor</fullName>
    </submittedName>
</protein>
<feature type="domain" description="Secretin/TonB short N-terminal" evidence="12">
    <location>
        <begin position="67"/>
        <end position="118"/>
    </location>
</feature>
<evidence type="ECO:0000256" key="4">
    <source>
        <dbReference type="ARBA" id="ARBA00022496"/>
    </source>
</evidence>
<gene>
    <name evidence="13" type="ORF">FPZ43_03640</name>
</gene>
<dbReference type="NCBIfam" id="TIGR04057">
    <property type="entry name" value="SusC_RagA_signa"/>
    <property type="match status" value="1"/>
</dbReference>
<dbReference type="Gene3D" id="2.60.40.1120">
    <property type="entry name" value="Carboxypeptidase-like, regulatory domain"/>
    <property type="match status" value="1"/>
</dbReference>
<dbReference type="SUPFAM" id="SSF56935">
    <property type="entry name" value="Porins"/>
    <property type="match status" value="1"/>
</dbReference>
<dbReference type="Pfam" id="PF07715">
    <property type="entry name" value="Plug"/>
    <property type="match status" value="1"/>
</dbReference>
<dbReference type="FunFam" id="2.170.130.10:FF:000008">
    <property type="entry name" value="SusC/RagA family TonB-linked outer membrane protein"/>
    <property type="match status" value="1"/>
</dbReference>
<sequence length="1141" mass="125585">MNFNSKATPWAWSKLSKIILVMKFTAIIIIAALTNVYAKSYSQIVTLKEKKSSVEKILRQIEKQTGYHFMYDKQDVAKAGAIDIEVNNVTISQALDRAFANQPLTYKIFEETIVVKKKDEAKPAVFAAIDVTGTVRDAAGPLPGVTVKLKGTDLGTQTDANGKYKLSVPDGNGTLVFSFIGFTSQEIAISNRATIDVTMAEVPKALSEVVVVGYGTQKRVDLTGSVGSVGSKQLQERPQTNLEQELAGKLAGVNVSSNSGEPGGSTKIRIRGYSSINTNTDPLYVVDGIVWTEGGNSINPNDVASIDVLKDASSTAIYGTRGANGVILITTKRGAKNRPSTVSYDGYVSVSNMAKKLAVLNSAQFLALEDKAYANIQKYDPTGWASGKYVDDDPVKIRTALIGKLFDSNLNPLYDTDWQKETTRSAISQNHNVSVTGGAENINYGLFLNYADDQGIILNSYLKRYNARLTVDNQVKPWLKIGATLNYNAQDQRAGNYGTGGNNIPRGLIEMIPIIPIQYPDGTYGKRTDYPNMEGGDNPVAQTREIQELARTRVFNGNGYAAINILKNLEFRTVLGVTTAANYIPRFASGLVGGPTADQSYSSASIDEYNRTFYQWQNYFTYNTKFGKDHTLNVVLGTERQNFQQLRLYGSTRGLSDNFYQYYNLGAGAIPGIPTSDYTAWQMQSFYGRVNYNLMEKYLFTVTGRADGSSRFGQNSKYGFFPSAAFAWRVSQEEFLKDNKTISDLKFRLSYGLSGNSEIGQYRSLANINTSNYVFGGAQAIGTTLTSIGNPELQWEKTAEYNVGVSFGLFDNRVTLDADAYLKKTQALLLNAPLPQTSGFSSVFRNTGKLQNKGIELTLNTVNVRSKDFTWNTSFNISFLSNKILALGASNDDIFLDPTFLSQFNLMRVGLPAGSFYGYKVLGTWGTAEATQAASYGLLPGDLKIQDTNGDGRVTSADKVVLGKSIPDGYGTFTNNFTYKSFDLGVELQFNYGNQIMNLTKHSGEDRTGQANSYATVLNAWTPDNQNTSIAETRPAYVRYQTEIYSTKVESGNFIRGRAVTLGYTFNKSVLDKIKLTRLRVYAQAQNLFVITKYTGYDPEVSTYNGNPNFNQGASSNFTQNIQFYDYPKPRVFVLGVNASF</sequence>
<dbReference type="GO" id="GO:0006826">
    <property type="term" value="P:iron ion transport"/>
    <property type="evidence" value="ECO:0007669"/>
    <property type="project" value="UniProtKB-KW"/>
</dbReference>
<dbReference type="GO" id="GO:0009279">
    <property type="term" value="C:cell outer membrane"/>
    <property type="evidence" value="ECO:0007669"/>
    <property type="project" value="UniProtKB-SubCell"/>
</dbReference>
<dbReference type="Gene3D" id="2.40.170.20">
    <property type="entry name" value="TonB-dependent receptor, beta-barrel domain"/>
    <property type="match status" value="1"/>
</dbReference>
<dbReference type="InterPro" id="IPR012910">
    <property type="entry name" value="Plug_dom"/>
</dbReference>
<evidence type="ECO:0000256" key="2">
    <source>
        <dbReference type="ARBA" id="ARBA00022448"/>
    </source>
</evidence>
<dbReference type="InterPro" id="IPR011662">
    <property type="entry name" value="Secretin/TonB_short_N"/>
</dbReference>
<dbReference type="InterPro" id="IPR037066">
    <property type="entry name" value="Plug_dom_sf"/>
</dbReference>
<name>A0A563UJN5_9SPHI</name>
<dbReference type="InterPro" id="IPR039426">
    <property type="entry name" value="TonB-dep_rcpt-like"/>
</dbReference>
<dbReference type="PROSITE" id="PS52016">
    <property type="entry name" value="TONB_DEPENDENT_REC_3"/>
    <property type="match status" value="1"/>
</dbReference>